<dbReference type="InterPro" id="IPR011009">
    <property type="entry name" value="Kinase-like_dom_sf"/>
</dbReference>
<keyword evidence="2" id="KW-1185">Reference proteome</keyword>
<protein>
    <recommendedName>
        <fullName evidence="3">Protein kinase domain-containing protein</fullName>
    </recommendedName>
</protein>
<comment type="caution">
    <text evidence="1">The sequence shown here is derived from an EMBL/GenBank/DDBJ whole genome shotgun (WGS) entry which is preliminary data.</text>
</comment>
<dbReference type="VEuPathDB" id="TrichDB:TRFO_08337"/>
<evidence type="ECO:0000313" key="2">
    <source>
        <dbReference type="Proteomes" id="UP000179807"/>
    </source>
</evidence>
<dbReference type="SUPFAM" id="SSF56112">
    <property type="entry name" value="Protein kinase-like (PK-like)"/>
    <property type="match status" value="1"/>
</dbReference>
<dbReference type="Proteomes" id="UP000179807">
    <property type="component" value="Unassembled WGS sequence"/>
</dbReference>
<proteinExistence type="predicted"/>
<dbReference type="Gene3D" id="1.10.510.10">
    <property type="entry name" value="Transferase(Phosphotransferase) domain 1"/>
    <property type="match status" value="1"/>
</dbReference>
<name>A0A1J4JKN3_9EUKA</name>
<organism evidence="1 2">
    <name type="scientific">Tritrichomonas foetus</name>
    <dbReference type="NCBI Taxonomy" id="1144522"/>
    <lineage>
        <taxon>Eukaryota</taxon>
        <taxon>Metamonada</taxon>
        <taxon>Parabasalia</taxon>
        <taxon>Tritrichomonadida</taxon>
        <taxon>Tritrichomonadidae</taxon>
        <taxon>Tritrichomonas</taxon>
    </lineage>
</organism>
<evidence type="ECO:0000313" key="1">
    <source>
        <dbReference type="EMBL" id="OHS99688.1"/>
    </source>
</evidence>
<dbReference type="EMBL" id="MLAK01000993">
    <property type="protein sequence ID" value="OHS99688.1"/>
    <property type="molecule type" value="Genomic_DNA"/>
</dbReference>
<dbReference type="AlphaFoldDB" id="A0A1J4JKN3"/>
<reference evidence="1" key="1">
    <citation type="submission" date="2016-10" db="EMBL/GenBank/DDBJ databases">
        <authorList>
            <person name="Benchimol M."/>
            <person name="Almeida L.G."/>
            <person name="Vasconcelos A.T."/>
            <person name="Perreira-Neves A."/>
            <person name="Rosa I.A."/>
            <person name="Tasca T."/>
            <person name="Bogo M.R."/>
            <person name="de Souza W."/>
        </authorList>
    </citation>
    <scope>NUCLEOTIDE SEQUENCE [LARGE SCALE GENOMIC DNA]</scope>
    <source>
        <strain evidence="1">K</strain>
    </source>
</reference>
<dbReference type="GeneID" id="94828928"/>
<evidence type="ECO:0008006" key="3">
    <source>
        <dbReference type="Google" id="ProtNLM"/>
    </source>
</evidence>
<accession>A0A1J4JKN3</accession>
<gene>
    <name evidence="1" type="ORF">TRFO_08337</name>
</gene>
<dbReference type="RefSeq" id="XP_068352825.1">
    <property type="nucleotide sequence ID" value="XM_068494224.1"/>
</dbReference>
<sequence length="774" mass="92595">MKIHSLFPNCPDCEYTVTINFEEPSTFSKTYLNPKKDSNFIKHENSIFKIDSPFIIHAEKREFYLPRFSTFDFFLNNYKKSFVNEFKQKICWILEIANALNDVHTAGQYIGFLSPQAFFVDHNYNLQLGNIQSTMPYHSPYSSPKSLKPDYSQEHFQQEDIERFQKEDIYSFGLILLELFYDVNLKKYDRSSLNKHLNKIINEIDQRTQFYYFTNLIKYCCSENLHQRPNSTNLLSEIKNLMILHDDLGYFIDEIDPKYREPQMSLFYPNNISELPPNYYSLIPNQIILSTLESFRNFTPKSSRIEFQDIENISDIPMEYYFEDNKFQLDFTNVHISKELEEEFQKNVHEVLARFRSRIHFFTLHDFFYNRSFQYKSHSDEKMFWLLSMAYDLKKFHEKSICIEDYSLDSIFVSFRVDYPQIVLSICPFSASYDQKVKLTQTLRRFEYPSIEERKRNDLTYFWFWATSILSDFDENEYKKLYTKFPEINFESKNEFCKSKVLSQLFEICYSETGTIDDIINFLENNPIGSNMTHVKEDCKIVEDIETIDGVTMFRLLTKSDIQSESILKCINYSKIDLHQLCYQYLKGFYKYSFVKSYQNNEMYKYLFLAKTYNYIFNIHIEAIEEEEEHDEEENEFDEYEFNDISPYFIDHSFIQSQIDILNNIDVMREAILADPNYIQRMIMSAAHNVKELRGNHITTVEADITGLTKWLAISLLTMYESNFTSDITHVIKLIINEEDNSVTIEDIIEYCQINKITTTRVRNNEIRLTYYPK</sequence>